<sequence length="139" mass="15377">MTARDLQAKAKKAGLPWTHAKGLDTFTPISDFIPKSAVPSPHDLNLWLKVDDELRQNGNTGDMVHNIPFLISYVSRIMTLEEGDLLITGTPEGVGPVPTDSVRLVKLIATVWQHQLTPFNVPIGNHCGHYRIDRHPIPG</sequence>
<evidence type="ECO:0000259" key="3">
    <source>
        <dbReference type="Pfam" id="PF01557"/>
    </source>
</evidence>
<dbReference type="GO" id="GO:0018773">
    <property type="term" value="F:acetylpyruvate hydrolase activity"/>
    <property type="evidence" value="ECO:0007669"/>
    <property type="project" value="TreeGrafter"/>
</dbReference>
<dbReference type="EMBL" id="BSXT01000109">
    <property type="protein sequence ID" value="GMF17735.1"/>
    <property type="molecule type" value="Genomic_DNA"/>
</dbReference>
<dbReference type="GO" id="GO:0046872">
    <property type="term" value="F:metal ion binding"/>
    <property type="evidence" value="ECO:0007669"/>
    <property type="project" value="UniProtKB-KW"/>
</dbReference>
<dbReference type="Gene3D" id="3.90.850.10">
    <property type="entry name" value="Fumarylacetoacetase-like, C-terminal domain"/>
    <property type="match status" value="1"/>
</dbReference>
<dbReference type="Pfam" id="PF01557">
    <property type="entry name" value="FAA_hydrolase"/>
    <property type="match status" value="1"/>
</dbReference>
<evidence type="ECO:0000256" key="2">
    <source>
        <dbReference type="ARBA" id="ARBA00022723"/>
    </source>
</evidence>
<dbReference type="OrthoDB" id="411064at2759"/>
<comment type="similarity">
    <text evidence="1">Belongs to the FAH family.</text>
</comment>
<evidence type="ECO:0000256" key="1">
    <source>
        <dbReference type="ARBA" id="ARBA00010211"/>
    </source>
</evidence>
<dbReference type="SUPFAM" id="SSF56529">
    <property type="entry name" value="FAH"/>
    <property type="match status" value="1"/>
</dbReference>
<dbReference type="PANTHER" id="PTHR11820:SF7">
    <property type="entry name" value="ACYLPYRUVASE FAHD1, MITOCHONDRIAL"/>
    <property type="match status" value="1"/>
</dbReference>
<feature type="domain" description="Fumarylacetoacetase-like C-terminal" evidence="3">
    <location>
        <begin position="1"/>
        <end position="99"/>
    </location>
</feature>
<protein>
    <submittedName>
        <fullName evidence="4">Unnamed protein product</fullName>
    </submittedName>
</protein>
<dbReference type="AlphaFoldDB" id="A0A9W6TNU2"/>
<evidence type="ECO:0000313" key="4">
    <source>
        <dbReference type="EMBL" id="GMF17735.1"/>
    </source>
</evidence>
<dbReference type="InterPro" id="IPR036663">
    <property type="entry name" value="Fumarylacetoacetase_C_sf"/>
</dbReference>
<organism evidence="4 5">
    <name type="scientific">Phytophthora fragariaefolia</name>
    <dbReference type="NCBI Taxonomy" id="1490495"/>
    <lineage>
        <taxon>Eukaryota</taxon>
        <taxon>Sar</taxon>
        <taxon>Stramenopiles</taxon>
        <taxon>Oomycota</taxon>
        <taxon>Peronosporomycetes</taxon>
        <taxon>Peronosporales</taxon>
        <taxon>Peronosporaceae</taxon>
        <taxon>Phytophthora</taxon>
    </lineage>
</organism>
<dbReference type="InterPro" id="IPR011234">
    <property type="entry name" value="Fumarylacetoacetase-like_C"/>
</dbReference>
<comment type="caution">
    <text evidence="4">The sequence shown here is derived from an EMBL/GenBank/DDBJ whole genome shotgun (WGS) entry which is preliminary data.</text>
</comment>
<reference evidence="4" key="1">
    <citation type="submission" date="2023-04" db="EMBL/GenBank/DDBJ databases">
        <title>Phytophthora fragariaefolia NBRC 109709.</title>
        <authorList>
            <person name="Ichikawa N."/>
            <person name="Sato H."/>
            <person name="Tonouchi N."/>
        </authorList>
    </citation>
    <scope>NUCLEOTIDE SEQUENCE</scope>
    <source>
        <strain evidence="4">NBRC 109709</strain>
    </source>
</reference>
<accession>A0A9W6TNU2</accession>
<dbReference type="GO" id="GO:0005739">
    <property type="term" value="C:mitochondrion"/>
    <property type="evidence" value="ECO:0007669"/>
    <property type="project" value="TreeGrafter"/>
</dbReference>
<dbReference type="Proteomes" id="UP001165121">
    <property type="component" value="Unassembled WGS sequence"/>
</dbReference>
<keyword evidence="5" id="KW-1185">Reference proteome</keyword>
<evidence type="ECO:0000313" key="5">
    <source>
        <dbReference type="Proteomes" id="UP001165121"/>
    </source>
</evidence>
<dbReference type="PANTHER" id="PTHR11820">
    <property type="entry name" value="ACYLPYRUVASE"/>
    <property type="match status" value="1"/>
</dbReference>
<proteinExistence type="inferred from homology"/>
<name>A0A9W6TNU2_9STRA</name>
<gene>
    <name evidence="4" type="ORF">Pfra01_000131600</name>
</gene>
<keyword evidence="2" id="KW-0479">Metal-binding</keyword>